<dbReference type="GO" id="GO:0006644">
    <property type="term" value="P:phospholipid metabolic process"/>
    <property type="evidence" value="ECO:0007669"/>
    <property type="project" value="InterPro"/>
</dbReference>
<feature type="transmembrane region" description="Helical" evidence="2">
    <location>
        <begin position="112"/>
        <end position="131"/>
    </location>
</feature>
<evidence type="ECO:0000259" key="3">
    <source>
        <dbReference type="Pfam" id="PF01569"/>
    </source>
</evidence>
<dbReference type="Pfam" id="PF01569">
    <property type="entry name" value="PAP2"/>
    <property type="match status" value="1"/>
</dbReference>
<feature type="region of interest" description="Disordered" evidence="1">
    <location>
        <begin position="370"/>
        <end position="390"/>
    </location>
</feature>
<accession>A0A9W4D330</accession>
<dbReference type="CDD" id="cd03390">
    <property type="entry name" value="PAP2_containing_1_like"/>
    <property type="match status" value="1"/>
</dbReference>
<sequence length="420" mass="46876">MRQNIKSSSSQNARVSTTLILSYVFDWVIILTAAMFGAWFAHMSPNKRPFALENPEISFPFQNHEKVPTMMLAVYAMAIPAIVVLAVCIFLVPGPTVSKSIPKNVIWARKLWEWHTGWLGLFLSLSAAFLITSGMKNLFGKPRPDLLSRCDPDLADLQKYKVGGFFGTDVVSAEICRQTDMNILNDGFRSYPSGHSSFAAGGLIYLSLFLASKLAITIPYLSSSPSSINKERYTAFPTYIKAYTRNLAIAMDRKSDSTNPFEQSGHNEAIIGARNEAAAPPVYLLVFAIIPFFTSIYISSTRYSDFRHHGFDILFGYLIGAVSAIFSFRWYHLPISQGAGWSWGPRSRDRSFWAGVGVGNYAGLKDEEVEEPEMGLDSGRRENIEATRVNRTRSHDSIELLPVKSPFDNTEPDLHPSKNL</sequence>
<feature type="region of interest" description="Disordered" evidence="1">
    <location>
        <begin position="401"/>
        <end position="420"/>
    </location>
</feature>
<keyword evidence="2" id="KW-1133">Transmembrane helix</keyword>
<dbReference type="GO" id="GO:0046839">
    <property type="term" value="P:phospholipid dephosphorylation"/>
    <property type="evidence" value="ECO:0007669"/>
    <property type="project" value="TreeGrafter"/>
</dbReference>
<dbReference type="EMBL" id="CAJHIT010000008">
    <property type="protein sequence ID" value="CAD6503815.1"/>
    <property type="molecule type" value="Genomic_DNA"/>
</dbReference>
<dbReference type="InterPro" id="IPR043216">
    <property type="entry name" value="PAP-like"/>
</dbReference>
<evidence type="ECO:0000256" key="2">
    <source>
        <dbReference type="SAM" id="Phobius"/>
    </source>
</evidence>
<organism evidence="4 5">
    <name type="scientific">Blumeria graminis f. sp. triticale</name>
    <dbReference type="NCBI Taxonomy" id="1689686"/>
    <lineage>
        <taxon>Eukaryota</taxon>
        <taxon>Fungi</taxon>
        <taxon>Dikarya</taxon>
        <taxon>Ascomycota</taxon>
        <taxon>Pezizomycotina</taxon>
        <taxon>Leotiomycetes</taxon>
        <taxon>Erysiphales</taxon>
        <taxon>Erysiphaceae</taxon>
        <taxon>Blumeria</taxon>
    </lineage>
</organism>
<dbReference type="AlphaFoldDB" id="A0A9W4D330"/>
<evidence type="ECO:0000313" key="5">
    <source>
        <dbReference type="Proteomes" id="UP000683417"/>
    </source>
</evidence>
<keyword evidence="2" id="KW-0472">Membrane</keyword>
<gene>
    <name evidence="4" type="ORF">BGTH12_LOCUS5173</name>
</gene>
<dbReference type="PANTHER" id="PTHR10165">
    <property type="entry name" value="LIPID PHOSPHATE PHOSPHATASE"/>
    <property type="match status" value="1"/>
</dbReference>
<feature type="transmembrane region" description="Helical" evidence="2">
    <location>
        <begin position="282"/>
        <end position="299"/>
    </location>
</feature>
<comment type="caution">
    <text evidence="4">The sequence shown here is derived from an EMBL/GenBank/DDBJ whole genome shotgun (WGS) entry which is preliminary data.</text>
</comment>
<name>A0A9W4D330_BLUGR</name>
<evidence type="ECO:0000256" key="1">
    <source>
        <dbReference type="SAM" id="MobiDB-lite"/>
    </source>
</evidence>
<dbReference type="GO" id="GO:0008195">
    <property type="term" value="F:phosphatidate phosphatase activity"/>
    <property type="evidence" value="ECO:0007669"/>
    <property type="project" value="TreeGrafter"/>
</dbReference>
<feature type="transmembrane region" description="Helical" evidence="2">
    <location>
        <begin position="311"/>
        <end position="331"/>
    </location>
</feature>
<feature type="domain" description="Phosphatidic acid phosphatase type 2/haloperoxidase" evidence="3">
    <location>
        <begin position="119"/>
        <end position="332"/>
    </location>
</feature>
<feature type="transmembrane region" description="Helical" evidence="2">
    <location>
        <begin position="72"/>
        <end position="92"/>
    </location>
</feature>
<dbReference type="PANTHER" id="PTHR10165:SF154">
    <property type="entry name" value="PAP2 DOMAIN PROTEIN (AFU_ORTHOLOGUE AFUA_1G09730)"/>
    <property type="match status" value="1"/>
</dbReference>
<dbReference type="Proteomes" id="UP000683417">
    <property type="component" value="Unassembled WGS sequence"/>
</dbReference>
<feature type="transmembrane region" description="Helical" evidence="2">
    <location>
        <begin position="198"/>
        <end position="221"/>
    </location>
</feature>
<dbReference type="GO" id="GO:0016020">
    <property type="term" value="C:membrane"/>
    <property type="evidence" value="ECO:0007669"/>
    <property type="project" value="TreeGrafter"/>
</dbReference>
<proteinExistence type="predicted"/>
<reference evidence="4" key="1">
    <citation type="submission" date="2020-10" db="EMBL/GenBank/DDBJ databases">
        <authorList>
            <person name="Muller C M."/>
        </authorList>
    </citation>
    <scope>NUCLEOTIDE SEQUENCE</scope>
    <source>
        <strain evidence="4">THUN-12</strain>
    </source>
</reference>
<keyword evidence="2" id="KW-0812">Transmembrane</keyword>
<dbReference type="InterPro" id="IPR000326">
    <property type="entry name" value="PAP2/HPO"/>
</dbReference>
<protein>
    <submittedName>
        <fullName evidence="4">BgTH12-05560</fullName>
    </submittedName>
</protein>
<evidence type="ECO:0000313" key="4">
    <source>
        <dbReference type="EMBL" id="CAD6503815.1"/>
    </source>
</evidence>
<feature type="transmembrane region" description="Helical" evidence="2">
    <location>
        <begin position="20"/>
        <end position="41"/>
    </location>
</feature>